<reference evidence="1 2" key="1">
    <citation type="submission" date="2023-05" db="EMBL/GenBank/DDBJ databases">
        <title>B98-5 Cell Line De Novo Hybrid Assembly: An Optical Mapping Approach.</title>
        <authorList>
            <person name="Kananen K."/>
            <person name="Auerbach J.A."/>
            <person name="Kautto E."/>
            <person name="Blachly J.S."/>
        </authorList>
    </citation>
    <scope>NUCLEOTIDE SEQUENCE [LARGE SCALE GENOMIC DNA]</scope>
    <source>
        <strain evidence="1">B95-8</strain>
        <tissue evidence="1">Cell line</tissue>
    </source>
</reference>
<protein>
    <submittedName>
        <fullName evidence="1">Uncharacterized protein</fullName>
    </submittedName>
</protein>
<proteinExistence type="predicted"/>
<evidence type="ECO:0000313" key="1">
    <source>
        <dbReference type="EMBL" id="KAK2083885.1"/>
    </source>
</evidence>
<comment type="caution">
    <text evidence="1">The sequence shown here is derived from an EMBL/GenBank/DDBJ whole genome shotgun (WGS) entry which is preliminary data.</text>
</comment>
<gene>
    <name evidence="1" type="ORF">P7K49_039121</name>
</gene>
<name>A0ABQ9TGK5_SAGOE</name>
<dbReference type="Proteomes" id="UP001266305">
    <property type="component" value="Unassembled WGS sequence"/>
</dbReference>
<dbReference type="EMBL" id="JASSZA010000023">
    <property type="protein sequence ID" value="KAK2083885.1"/>
    <property type="molecule type" value="Genomic_DNA"/>
</dbReference>
<keyword evidence="2" id="KW-1185">Reference proteome</keyword>
<sequence length="144" mass="14963">MCFLYRISVAVQIVLLHSRPTRRDAVKAIPGRSALQSALAYRGAQKEAVLCGRDGDRWAELSMRGVSIRQNLGFDGLTAASVWGRGYTGDRVMLGAWPAESGCGGGGAVRARGGGAEAAATRARLGLGNLGAGRTRHPATGGAR</sequence>
<accession>A0ABQ9TGK5</accession>
<organism evidence="1 2">
    <name type="scientific">Saguinus oedipus</name>
    <name type="common">Cotton-top tamarin</name>
    <name type="synonym">Oedipomidas oedipus</name>
    <dbReference type="NCBI Taxonomy" id="9490"/>
    <lineage>
        <taxon>Eukaryota</taxon>
        <taxon>Metazoa</taxon>
        <taxon>Chordata</taxon>
        <taxon>Craniata</taxon>
        <taxon>Vertebrata</taxon>
        <taxon>Euteleostomi</taxon>
        <taxon>Mammalia</taxon>
        <taxon>Eutheria</taxon>
        <taxon>Euarchontoglires</taxon>
        <taxon>Primates</taxon>
        <taxon>Haplorrhini</taxon>
        <taxon>Platyrrhini</taxon>
        <taxon>Cebidae</taxon>
        <taxon>Callitrichinae</taxon>
        <taxon>Saguinus</taxon>
    </lineage>
</organism>
<evidence type="ECO:0000313" key="2">
    <source>
        <dbReference type="Proteomes" id="UP001266305"/>
    </source>
</evidence>